<evidence type="ECO:0000256" key="1">
    <source>
        <dbReference type="ARBA" id="ARBA00004418"/>
    </source>
</evidence>
<evidence type="ECO:0000256" key="11">
    <source>
        <dbReference type="ARBA" id="ARBA00022982"/>
    </source>
</evidence>
<dbReference type="Proteomes" id="UP000564885">
    <property type="component" value="Unassembled WGS sequence"/>
</dbReference>
<evidence type="ECO:0000256" key="17">
    <source>
        <dbReference type="ARBA" id="ARBA00032318"/>
    </source>
</evidence>
<evidence type="ECO:0000256" key="6">
    <source>
        <dbReference type="ARBA" id="ARBA00022617"/>
    </source>
</evidence>
<keyword evidence="5" id="KW-0813">Transport</keyword>
<dbReference type="EMBL" id="JABEPP010000003">
    <property type="protein sequence ID" value="NNM73355.1"/>
    <property type="molecule type" value="Genomic_DNA"/>
</dbReference>
<dbReference type="GO" id="GO:0020037">
    <property type="term" value="F:heme binding"/>
    <property type="evidence" value="ECO:0007669"/>
    <property type="project" value="InterPro"/>
</dbReference>
<dbReference type="AlphaFoldDB" id="A0A849IAS4"/>
<evidence type="ECO:0000256" key="3">
    <source>
        <dbReference type="ARBA" id="ARBA00012408"/>
    </source>
</evidence>
<feature type="domain" description="Cytochrome c" evidence="20">
    <location>
        <begin position="23"/>
        <end position="110"/>
    </location>
</feature>
<comment type="subcellular location">
    <subcellularLocation>
        <location evidence="1">Periplasm</location>
    </subcellularLocation>
</comment>
<dbReference type="NCBIfam" id="TIGR04484">
    <property type="entry name" value="thiosulf_SoxA"/>
    <property type="match status" value="1"/>
</dbReference>
<evidence type="ECO:0000256" key="14">
    <source>
        <dbReference type="ARBA" id="ARBA00030174"/>
    </source>
</evidence>
<dbReference type="InterPro" id="IPR036909">
    <property type="entry name" value="Cyt_c-like_dom_sf"/>
</dbReference>
<keyword evidence="8" id="KW-0479">Metal-binding</keyword>
<protein>
    <recommendedName>
        <fullName evidence="4">L-cysteine S-thiosulfotransferase subunit SoxA</fullName>
        <ecNumber evidence="3">2.8.5.2</ecNumber>
    </recommendedName>
    <alternativeName>
        <fullName evidence="16">Protein SoxA</fullName>
    </alternativeName>
    <alternativeName>
        <fullName evidence="17">SoxAX cytochrome complex subunit A</fullName>
    </alternativeName>
    <alternativeName>
        <fullName evidence="15">Sulfur oxidizing protein A</fullName>
    </alternativeName>
    <alternativeName>
        <fullName evidence="14">Thiosulfate-oxidizing multienzyme system protein SoxA</fullName>
    </alternativeName>
</protein>
<evidence type="ECO:0000256" key="10">
    <source>
        <dbReference type="ARBA" id="ARBA00022764"/>
    </source>
</evidence>
<evidence type="ECO:0000256" key="5">
    <source>
        <dbReference type="ARBA" id="ARBA00022448"/>
    </source>
</evidence>
<comment type="subunit">
    <text evidence="2">Heterodimer of SoxA and SoxX.</text>
</comment>
<dbReference type="GO" id="GO:0009055">
    <property type="term" value="F:electron transfer activity"/>
    <property type="evidence" value="ECO:0007669"/>
    <property type="project" value="InterPro"/>
</dbReference>
<dbReference type="Pfam" id="PF21342">
    <property type="entry name" value="SoxA-TsdA_cyt-c"/>
    <property type="match status" value="2"/>
</dbReference>
<evidence type="ECO:0000256" key="12">
    <source>
        <dbReference type="ARBA" id="ARBA00023004"/>
    </source>
</evidence>
<dbReference type="GO" id="GO:0016669">
    <property type="term" value="F:oxidoreductase activity, acting on a sulfur group of donors, cytochrome as acceptor"/>
    <property type="evidence" value="ECO:0007669"/>
    <property type="project" value="InterPro"/>
</dbReference>
<comment type="catalytic activity">
    <reaction evidence="18">
        <text>L-cysteinyl-[SoxY protein] + thiosulfate + 2 Fe(III)-[cytochrome c] = S-sulfosulfanyl-L-cysteinyl-[SoxY protein] + 2 Fe(II)-[cytochrome c] + 2 H(+)</text>
        <dbReference type="Rhea" id="RHEA:56720"/>
        <dbReference type="Rhea" id="RHEA-COMP:10350"/>
        <dbReference type="Rhea" id="RHEA-COMP:14328"/>
        <dbReference type="Rhea" id="RHEA-COMP:14399"/>
        <dbReference type="Rhea" id="RHEA-COMP:14691"/>
        <dbReference type="ChEBI" id="CHEBI:15378"/>
        <dbReference type="ChEBI" id="CHEBI:29033"/>
        <dbReference type="ChEBI" id="CHEBI:29034"/>
        <dbReference type="ChEBI" id="CHEBI:29950"/>
        <dbReference type="ChEBI" id="CHEBI:33542"/>
        <dbReference type="ChEBI" id="CHEBI:139321"/>
        <dbReference type="EC" id="2.8.5.2"/>
    </reaction>
</comment>
<evidence type="ECO:0000256" key="13">
    <source>
        <dbReference type="ARBA" id="ARBA00025746"/>
    </source>
</evidence>
<gene>
    <name evidence="21" type="primary">soxA</name>
    <name evidence="21" type="ORF">HJG44_13280</name>
</gene>
<comment type="similarity">
    <text evidence="13">Belongs to the SoxA family.</text>
</comment>
<keyword evidence="12" id="KW-0408">Iron</keyword>
<evidence type="ECO:0000256" key="19">
    <source>
        <dbReference type="ARBA" id="ARBA00048423"/>
    </source>
</evidence>
<organism evidence="21 22">
    <name type="scientific">Enterovirga aerilata</name>
    <dbReference type="NCBI Taxonomy" id="2730920"/>
    <lineage>
        <taxon>Bacteria</taxon>
        <taxon>Pseudomonadati</taxon>
        <taxon>Pseudomonadota</taxon>
        <taxon>Alphaproteobacteria</taxon>
        <taxon>Hyphomicrobiales</taxon>
        <taxon>Methylobacteriaceae</taxon>
        <taxon>Enterovirga</taxon>
    </lineage>
</organism>
<evidence type="ECO:0000256" key="15">
    <source>
        <dbReference type="ARBA" id="ARBA00030833"/>
    </source>
</evidence>
<evidence type="ECO:0000256" key="18">
    <source>
        <dbReference type="ARBA" id="ARBA00048077"/>
    </source>
</evidence>
<evidence type="ECO:0000256" key="2">
    <source>
        <dbReference type="ARBA" id="ARBA00011530"/>
    </source>
</evidence>
<evidence type="ECO:0000313" key="22">
    <source>
        <dbReference type="Proteomes" id="UP000564885"/>
    </source>
</evidence>
<dbReference type="GO" id="GO:0070069">
    <property type="term" value="C:cytochrome complex"/>
    <property type="evidence" value="ECO:0007669"/>
    <property type="project" value="InterPro"/>
</dbReference>
<proteinExistence type="inferred from homology"/>
<dbReference type="GO" id="GO:0046872">
    <property type="term" value="F:metal ion binding"/>
    <property type="evidence" value="ECO:0007669"/>
    <property type="project" value="UniProtKB-KW"/>
</dbReference>
<comment type="caution">
    <text evidence="21">The sequence shown here is derived from an EMBL/GenBank/DDBJ whole genome shotgun (WGS) entry which is preliminary data.</text>
</comment>
<sequence length="224" mass="24166">MSPETRAMQTDDTANPGMLAVLDGEALWRAKAGPAGRSCADCHGDARITMRGVAARYPAWNAARGTPVGLAGQIDICRADRQGISAWPAESRERLAVTAYVAHQSRGMPISPPGDPEMAAARERGGRLFTARMGQLDLACAACHDDNWGKRLGGTPIPQAHPVGYPIYRLEWQAVGSLQRRLRNCLSGVRAEPFPYDAPELIELEAFLMQRAAGLPIETPAVRP</sequence>
<evidence type="ECO:0000256" key="8">
    <source>
        <dbReference type="ARBA" id="ARBA00022723"/>
    </source>
</evidence>
<evidence type="ECO:0000256" key="9">
    <source>
        <dbReference type="ARBA" id="ARBA00022729"/>
    </source>
</evidence>
<evidence type="ECO:0000256" key="7">
    <source>
        <dbReference type="ARBA" id="ARBA00022679"/>
    </source>
</evidence>
<keyword evidence="11" id="KW-0249">Electron transport</keyword>
<comment type="catalytic activity">
    <reaction evidence="19">
        <text>S-sulfanyl-L-cysteinyl-[SoxY protein] + thiosulfate + 2 Fe(III)-[cytochrome c] = S-(2-sulfodisulfanyl)-L-cysteinyl-[SoxY protein] + 2 Fe(II)-[cytochrome c] + 2 H(+)</text>
        <dbReference type="Rhea" id="RHEA:51224"/>
        <dbReference type="Rhea" id="RHEA-COMP:10350"/>
        <dbReference type="Rhea" id="RHEA-COMP:14399"/>
        <dbReference type="Rhea" id="RHEA-COMP:14689"/>
        <dbReference type="Rhea" id="RHEA-COMP:14690"/>
        <dbReference type="ChEBI" id="CHEBI:15378"/>
        <dbReference type="ChEBI" id="CHEBI:29033"/>
        <dbReference type="ChEBI" id="CHEBI:29034"/>
        <dbReference type="ChEBI" id="CHEBI:33542"/>
        <dbReference type="ChEBI" id="CHEBI:61963"/>
        <dbReference type="ChEBI" id="CHEBI:140664"/>
        <dbReference type="EC" id="2.8.5.2"/>
    </reaction>
</comment>
<keyword evidence="22" id="KW-1185">Reference proteome</keyword>
<dbReference type="SUPFAM" id="SSF46626">
    <property type="entry name" value="Cytochrome c"/>
    <property type="match status" value="2"/>
</dbReference>
<keyword evidence="7" id="KW-0808">Transferase</keyword>
<evidence type="ECO:0000313" key="21">
    <source>
        <dbReference type="EMBL" id="NNM73355.1"/>
    </source>
</evidence>
<dbReference type="EC" id="2.8.5.2" evidence="3"/>
<evidence type="ECO:0000256" key="16">
    <source>
        <dbReference type="ARBA" id="ARBA00032236"/>
    </source>
</evidence>
<keyword evidence="6" id="KW-0349">Heme</keyword>
<dbReference type="GO" id="GO:0016740">
    <property type="term" value="F:transferase activity"/>
    <property type="evidence" value="ECO:0007669"/>
    <property type="project" value="UniProtKB-KW"/>
</dbReference>
<dbReference type="InterPro" id="IPR009056">
    <property type="entry name" value="Cyt_c-like_dom"/>
</dbReference>
<keyword evidence="10" id="KW-0574">Periplasm</keyword>
<reference evidence="21 22" key="1">
    <citation type="submission" date="2020-04" db="EMBL/GenBank/DDBJ databases">
        <title>Enterovirga sp. isolate from soil.</title>
        <authorList>
            <person name="Chea S."/>
            <person name="Kim D.-U."/>
        </authorList>
    </citation>
    <scope>NUCLEOTIDE SEQUENCE [LARGE SCALE GENOMIC DNA]</scope>
    <source>
        <strain evidence="21 22">DB1703</strain>
    </source>
</reference>
<evidence type="ECO:0000259" key="20">
    <source>
        <dbReference type="Pfam" id="PF21342"/>
    </source>
</evidence>
<dbReference type="GO" id="GO:0019417">
    <property type="term" value="P:sulfur oxidation"/>
    <property type="evidence" value="ECO:0007669"/>
    <property type="project" value="InterPro"/>
</dbReference>
<name>A0A849IAS4_9HYPH</name>
<dbReference type="GO" id="GO:0042597">
    <property type="term" value="C:periplasmic space"/>
    <property type="evidence" value="ECO:0007669"/>
    <property type="project" value="UniProtKB-SubCell"/>
</dbReference>
<accession>A0A849IAS4</accession>
<feature type="domain" description="Cytochrome c" evidence="20">
    <location>
        <begin position="125"/>
        <end position="217"/>
    </location>
</feature>
<keyword evidence="9" id="KW-0732">Signal</keyword>
<evidence type="ECO:0000256" key="4">
    <source>
        <dbReference type="ARBA" id="ARBA00019364"/>
    </source>
</evidence>
<dbReference type="InterPro" id="IPR025710">
    <property type="entry name" value="SoxA"/>
</dbReference>
<dbReference type="Gene3D" id="1.10.760.10">
    <property type="entry name" value="Cytochrome c-like domain"/>
    <property type="match status" value="2"/>
</dbReference>